<accession>A0A195DVM0</accession>
<proteinExistence type="predicted"/>
<dbReference type="EMBL" id="KQ980295">
    <property type="protein sequence ID" value="KYN16891.1"/>
    <property type="molecule type" value="Genomic_DNA"/>
</dbReference>
<organism evidence="1 2">
    <name type="scientific">Trachymyrmex cornetzi</name>
    <dbReference type="NCBI Taxonomy" id="471704"/>
    <lineage>
        <taxon>Eukaryota</taxon>
        <taxon>Metazoa</taxon>
        <taxon>Ecdysozoa</taxon>
        <taxon>Arthropoda</taxon>
        <taxon>Hexapoda</taxon>
        <taxon>Insecta</taxon>
        <taxon>Pterygota</taxon>
        <taxon>Neoptera</taxon>
        <taxon>Endopterygota</taxon>
        <taxon>Hymenoptera</taxon>
        <taxon>Apocrita</taxon>
        <taxon>Aculeata</taxon>
        <taxon>Formicoidea</taxon>
        <taxon>Formicidae</taxon>
        <taxon>Myrmicinae</taxon>
        <taxon>Trachymyrmex</taxon>
    </lineage>
</organism>
<dbReference type="Proteomes" id="UP000078492">
    <property type="component" value="Unassembled WGS sequence"/>
</dbReference>
<sequence length="88" mass="10120">TTVIIVFPTIAITQRFLLLLSMPAPRAVQNGIALRELALFFLSFVDLHHPSRRLDRFRYRVTAFDHVSKVRNVIPGIIYTTDDVKPRS</sequence>
<name>A0A195DVM0_9HYME</name>
<dbReference type="AlphaFoldDB" id="A0A195DVM0"/>
<evidence type="ECO:0000313" key="2">
    <source>
        <dbReference type="Proteomes" id="UP000078492"/>
    </source>
</evidence>
<protein>
    <submittedName>
        <fullName evidence="1">Uncharacterized protein</fullName>
    </submittedName>
</protein>
<evidence type="ECO:0000313" key="1">
    <source>
        <dbReference type="EMBL" id="KYN16891.1"/>
    </source>
</evidence>
<gene>
    <name evidence="1" type="ORF">ALC57_10870</name>
</gene>
<reference evidence="1 2" key="1">
    <citation type="submission" date="2015-09" db="EMBL/GenBank/DDBJ databases">
        <title>Trachymyrmex cornetzi WGS genome.</title>
        <authorList>
            <person name="Nygaard S."/>
            <person name="Hu H."/>
            <person name="Boomsma J."/>
            <person name="Zhang G."/>
        </authorList>
    </citation>
    <scope>NUCLEOTIDE SEQUENCE [LARGE SCALE GENOMIC DNA]</scope>
    <source>
        <strain evidence="1">Tcor2-1</strain>
        <tissue evidence="1">Whole body</tissue>
    </source>
</reference>
<keyword evidence="2" id="KW-1185">Reference proteome</keyword>
<feature type="non-terminal residue" evidence="1">
    <location>
        <position position="1"/>
    </location>
</feature>